<dbReference type="PROSITE" id="PS51257">
    <property type="entry name" value="PROKAR_LIPOPROTEIN"/>
    <property type="match status" value="1"/>
</dbReference>
<comment type="caution">
    <text evidence="8">The sequence shown here is derived from an EMBL/GenBank/DDBJ whole genome shotgun (WGS) entry which is preliminary data.</text>
</comment>
<dbReference type="Pfam" id="PF25893">
    <property type="entry name" value="HH_CzcB"/>
    <property type="match status" value="1"/>
</dbReference>
<keyword evidence="9" id="KW-1185">Reference proteome</keyword>
<feature type="domain" description="CzcB-like barrel-sandwich hybrid" evidence="6">
    <location>
        <begin position="136"/>
        <end position="283"/>
    </location>
</feature>
<feature type="domain" description="CusB-like beta-barrel" evidence="5">
    <location>
        <begin position="286"/>
        <end position="361"/>
    </location>
</feature>
<dbReference type="SUPFAM" id="SSF111369">
    <property type="entry name" value="HlyD-like secretion proteins"/>
    <property type="match status" value="1"/>
</dbReference>
<dbReference type="InterPro" id="IPR006143">
    <property type="entry name" value="RND_pump_MFP"/>
</dbReference>
<feature type="domain" description="CzcB-like alpha-helical hairpin" evidence="4">
    <location>
        <begin position="175"/>
        <end position="233"/>
    </location>
</feature>
<evidence type="ECO:0000256" key="1">
    <source>
        <dbReference type="ARBA" id="ARBA00009477"/>
    </source>
</evidence>
<dbReference type="Gene3D" id="2.40.30.170">
    <property type="match status" value="1"/>
</dbReference>
<name>A0ABX1TED0_9PROT</name>
<accession>A0ABX1TED0</accession>
<evidence type="ECO:0000313" key="9">
    <source>
        <dbReference type="Proteomes" id="UP000886469"/>
    </source>
</evidence>
<dbReference type="NCBIfam" id="TIGR01730">
    <property type="entry name" value="RND_mfp"/>
    <property type="match status" value="1"/>
</dbReference>
<protein>
    <submittedName>
        <fullName evidence="8">Efflux RND transporter periplasmic adaptor subunit</fullName>
    </submittedName>
</protein>
<dbReference type="Gene3D" id="2.40.420.20">
    <property type="match status" value="1"/>
</dbReference>
<dbReference type="InterPro" id="IPR058792">
    <property type="entry name" value="Beta-barrel_RND_2"/>
</dbReference>
<dbReference type="Pfam" id="PF25954">
    <property type="entry name" value="Beta-barrel_RND_2"/>
    <property type="match status" value="1"/>
</dbReference>
<dbReference type="InterPro" id="IPR058647">
    <property type="entry name" value="BSH_CzcB-like"/>
</dbReference>
<dbReference type="InterPro" id="IPR058649">
    <property type="entry name" value="CzcB_C"/>
</dbReference>
<evidence type="ECO:0000256" key="2">
    <source>
        <dbReference type="ARBA" id="ARBA00022448"/>
    </source>
</evidence>
<dbReference type="InterPro" id="IPR051909">
    <property type="entry name" value="MFP_Cation_Efflux"/>
</dbReference>
<evidence type="ECO:0000259" key="7">
    <source>
        <dbReference type="Pfam" id="PF25975"/>
    </source>
</evidence>
<evidence type="ECO:0000313" key="8">
    <source>
        <dbReference type="EMBL" id="NMQ08019.1"/>
    </source>
</evidence>
<reference evidence="8" key="1">
    <citation type="submission" date="2019-03" db="EMBL/GenBank/DDBJ databases">
        <title>Metabolic reconstructions from genomes of highly enriched 'Candidatus Accumulibacter' and 'Candidatus Competibacter' bioreactor populations.</title>
        <authorList>
            <person name="Annavajhala M.K."/>
            <person name="Welles L."/>
            <person name="Abbas B."/>
            <person name="Sorokin D."/>
            <person name="Park H."/>
            <person name="Van Loosdrecht M."/>
            <person name="Chandran K."/>
        </authorList>
    </citation>
    <scope>NUCLEOTIDE SEQUENCE</scope>
    <source>
        <strain evidence="8">SBR_L</strain>
    </source>
</reference>
<proteinExistence type="inferred from homology"/>
<keyword evidence="2" id="KW-0813">Transport</keyword>
<dbReference type="Pfam" id="PF25973">
    <property type="entry name" value="BSH_CzcB"/>
    <property type="match status" value="1"/>
</dbReference>
<dbReference type="PANTHER" id="PTHR30097">
    <property type="entry name" value="CATION EFFLUX SYSTEM PROTEIN CUSB"/>
    <property type="match status" value="1"/>
</dbReference>
<evidence type="ECO:0000259" key="6">
    <source>
        <dbReference type="Pfam" id="PF25973"/>
    </source>
</evidence>
<feature type="compositionally biased region" description="Basic and acidic residues" evidence="3">
    <location>
        <begin position="48"/>
        <end position="91"/>
    </location>
</feature>
<dbReference type="RefSeq" id="WP_169072227.1">
    <property type="nucleotide sequence ID" value="NZ_SPMX01000147.1"/>
</dbReference>
<dbReference type="Proteomes" id="UP000886469">
    <property type="component" value="Unassembled WGS sequence"/>
</dbReference>
<gene>
    <name evidence="8" type="ORF">E4Q08_23710</name>
</gene>
<comment type="similarity">
    <text evidence="1">Belongs to the membrane fusion protein (MFP) (TC 8.A.1) family.</text>
</comment>
<dbReference type="EMBL" id="SPMX01000147">
    <property type="protein sequence ID" value="NMQ08019.1"/>
    <property type="molecule type" value="Genomic_DNA"/>
</dbReference>
<organism evidence="8 9">
    <name type="scientific">Candidatus Accumulibacter contiguus</name>
    <dbReference type="NCBI Taxonomy" id="2954381"/>
    <lineage>
        <taxon>Bacteria</taxon>
        <taxon>Pseudomonadati</taxon>
        <taxon>Pseudomonadota</taxon>
        <taxon>Betaproteobacteria</taxon>
        <taxon>Candidatus Accumulibacter</taxon>
    </lineage>
</organism>
<feature type="domain" description="CzcB-like C-terminal circularly permuted SH3-like" evidence="7">
    <location>
        <begin position="376"/>
        <end position="435"/>
    </location>
</feature>
<evidence type="ECO:0000259" key="5">
    <source>
        <dbReference type="Pfam" id="PF25954"/>
    </source>
</evidence>
<dbReference type="Gene3D" id="2.40.50.100">
    <property type="match status" value="1"/>
</dbReference>
<sequence>MNKLFHVLPAQRAALLALGFSALILGGCGKTESPATTAKAGTAMNSAEEPHAPAEKPGEHQGKDEHAAGEKAGTHAGEASKDGDGHGDEHGAGGVEALKLSAEEIQSAGIESALILVQEVSEPLTLTATIRPNQDRIAHVAPRVSGRIVNVKANLGDQVKAGQTLAVLDSLEVGDAYSAYLQAATQQSVAKADFERAEKLHGDQIIAQKDHLRAHAEYEKSRAALAAARDRLRMLGVDASPTGDGKARSTFPVSTPFAGTVIEKHAILGELSQPDSPLFVVADLSKLWIAADLFEKDLGRVQVGASAVVTVAAYPDESFEGTLTYIAAAVDKETRTVQARVEVANLDGRLKPEMFATVAIRTIETTRQGATVKALLVPTEAVVLMNGQPTVFIEDSDGFEPRDVVLGQKLRGRLVVKSGLAAGERVVTAGAYALKARIMKSELGAGHGH</sequence>
<dbReference type="InterPro" id="IPR058648">
    <property type="entry name" value="HH_CzcB-like"/>
</dbReference>
<evidence type="ECO:0000256" key="3">
    <source>
        <dbReference type="SAM" id="MobiDB-lite"/>
    </source>
</evidence>
<dbReference type="PANTHER" id="PTHR30097:SF15">
    <property type="entry name" value="CATION EFFLUX SYSTEM PROTEIN CUSB"/>
    <property type="match status" value="1"/>
</dbReference>
<dbReference type="Pfam" id="PF25975">
    <property type="entry name" value="CzcB_C"/>
    <property type="match status" value="1"/>
</dbReference>
<evidence type="ECO:0000259" key="4">
    <source>
        <dbReference type="Pfam" id="PF25893"/>
    </source>
</evidence>
<feature type="region of interest" description="Disordered" evidence="3">
    <location>
        <begin position="33"/>
        <end position="93"/>
    </location>
</feature>